<dbReference type="Proteomes" id="UP000284842">
    <property type="component" value="Unassembled WGS sequence"/>
</dbReference>
<dbReference type="PANTHER" id="PTHR28047:SF5">
    <property type="entry name" value="PROTEIN DCG1"/>
    <property type="match status" value="1"/>
</dbReference>
<reference evidence="5 6" key="1">
    <citation type="journal article" date="2018" name="Evol. Lett.">
        <title>Horizontal gene cluster transfer increased hallucinogenic mushroom diversity.</title>
        <authorList>
            <person name="Reynolds H.T."/>
            <person name="Vijayakumar V."/>
            <person name="Gluck-Thaler E."/>
            <person name="Korotkin H.B."/>
            <person name="Matheny P.B."/>
            <person name="Slot J.C."/>
        </authorList>
    </citation>
    <scope>NUCLEOTIDE SEQUENCE [LARGE SCALE GENOMIC DNA]</scope>
    <source>
        <strain evidence="5 6">2629</strain>
    </source>
</reference>
<dbReference type="InterPro" id="IPR015942">
    <property type="entry name" value="Asp/Glu/hydantoin_racemase"/>
</dbReference>
<dbReference type="STRING" id="181874.A0A409VS54"/>
<dbReference type="Gene3D" id="3.60.21.10">
    <property type="match status" value="1"/>
</dbReference>
<dbReference type="InterPro" id="IPR004843">
    <property type="entry name" value="Calcineurin-like_PHP"/>
</dbReference>
<evidence type="ECO:0000313" key="5">
    <source>
        <dbReference type="EMBL" id="PPQ69016.1"/>
    </source>
</evidence>
<dbReference type="InParanoid" id="A0A409VS54"/>
<protein>
    <recommendedName>
        <fullName evidence="4">Calcineurin-like phosphoesterase domain-containing protein</fullName>
    </recommendedName>
</protein>
<keyword evidence="3" id="KW-0812">Transmembrane</keyword>
<dbReference type="InterPro" id="IPR052186">
    <property type="entry name" value="Hydantoin_racemase-like"/>
</dbReference>
<feature type="region of interest" description="Disordered" evidence="2">
    <location>
        <begin position="89"/>
        <end position="112"/>
    </location>
</feature>
<dbReference type="SUPFAM" id="SSF56300">
    <property type="entry name" value="Metallo-dependent phosphatases"/>
    <property type="match status" value="1"/>
</dbReference>
<sequence length="655" mass="71524">MAHSAIDMAASSSHPSTCTCANANANNKADTNKRIRIVLTCTLIPILVLFVLYRREVWEWGGALDIGKGLPNHPQSPHAHGRYCRLTTPHIENSDDTTKKTPTTTPSISQVNATRRAPFTRRIIAVGDIHGDMQNAIKVLRFAGVITTDDKDNDERGHPKWTGNVDWLVQTGDMIDRGDDTIPLYAWMESLRAQAKSVGGDIISHLGNHEYMNVLGDWRYVYPSELKTFHSIAERQRMLSTGPIGRAWAQNYTVTSRVPLHPSIGGINEPYEPPSPQPSQDANQIAFTASPNTNPPSPLSHTAVSFVHGGLSPNYTGLTPFPSKINSLGKSLLAKLQSRKPPAPYPPGKYPGLPSDATPEERALYATNGPLWYRGWAMKSEEEVCSEVDDVLDRTGTRRMVIGHTPDFERIVSRCGGKIIIIDTEESSIRILIINPNSSASVTSGLKDILVPPPATYLNFYTAPIIAPAQIMDLTTGIQTASICFDDLKKKGLIDQYDAFLVCCFSDHPLTHILREHTPKPVINILEAAISHSLLIGQRFGIITTGSGYKYIYHKDVKNFMGNTSDRFAGLVASGLGVVELREGVREDVERKVKDAARRVAEMGADVIILGCAGMAGMEDLVRSAVAEAGHQPVKVVDGAKAGVQLLPALARLNQ</sequence>
<dbReference type="PANTHER" id="PTHR28047">
    <property type="entry name" value="PROTEIN DCG1"/>
    <property type="match status" value="1"/>
</dbReference>
<dbReference type="OrthoDB" id="412018at2759"/>
<dbReference type="Gene3D" id="3.40.50.12500">
    <property type="match status" value="1"/>
</dbReference>
<dbReference type="GO" id="GO:0047661">
    <property type="term" value="F:amino-acid racemase activity"/>
    <property type="evidence" value="ECO:0007669"/>
    <property type="project" value="InterPro"/>
</dbReference>
<organism evidence="5 6">
    <name type="scientific">Panaeolus cyanescens</name>
    <dbReference type="NCBI Taxonomy" id="181874"/>
    <lineage>
        <taxon>Eukaryota</taxon>
        <taxon>Fungi</taxon>
        <taxon>Dikarya</taxon>
        <taxon>Basidiomycota</taxon>
        <taxon>Agaricomycotina</taxon>
        <taxon>Agaricomycetes</taxon>
        <taxon>Agaricomycetidae</taxon>
        <taxon>Agaricales</taxon>
        <taxon>Agaricineae</taxon>
        <taxon>Galeropsidaceae</taxon>
        <taxon>Panaeolus</taxon>
    </lineage>
</organism>
<dbReference type="Pfam" id="PF00149">
    <property type="entry name" value="Metallophos"/>
    <property type="match status" value="1"/>
</dbReference>
<keyword evidence="6" id="KW-1185">Reference proteome</keyword>
<dbReference type="EMBL" id="NHTK01005995">
    <property type="protein sequence ID" value="PPQ69016.1"/>
    <property type="molecule type" value="Genomic_DNA"/>
</dbReference>
<name>A0A409VS54_9AGAR</name>
<feature type="compositionally biased region" description="Polar residues" evidence="2">
    <location>
        <begin position="281"/>
        <end position="292"/>
    </location>
</feature>
<evidence type="ECO:0000256" key="2">
    <source>
        <dbReference type="SAM" id="MobiDB-lite"/>
    </source>
</evidence>
<dbReference type="GO" id="GO:0016787">
    <property type="term" value="F:hydrolase activity"/>
    <property type="evidence" value="ECO:0007669"/>
    <property type="project" value="InterPro"/>
</dbReference>
<accession>A0A409VS54</accession>
<dbReference type="AlphaFoldDB" id="A0A409VS54"/>
<dbReference type="FunCoup" id="A0A409VS54">
    <property type="interactions" value="3"/>
</dbReference>
<gene>
    <name evidence="5" type="ORF">CVT24_000091</name>
</gene>
<comment type="caution">
    <text evidence="5">The sequence shown here is derived from an EMBL/GenBank/DDBJ whole genome shotgun (WGS) entry which is preliminary data.</text>
</comment>
<evidence type="ECO:0000256" key="3">
    <source>
        <dbReference type="SAM" id="Phobius"/>
    </source>
</evidence>
<feature type="transmembrane region" description="Helical" evidence="3">
    <location>
        <begin position="35"/>
        <end position="53"/>
    </location>
</feature>
<dbReference type="Pfam" id="PF01177">
    <property type="entry name" value="Asp_Glu_race"/>
    <property type="match status" value="1"/>
</dbReference>
<comment type="similarity">
    <text evidence="1">Belongs to the HyuE racemase family.</text>
</comment>
<keyword evidence="3" id="KW-0472">Membrane</keyword>
<evidence type="ECO:0000259" key="4">
    <source>
        <dbReference type="Pfam" id="PF00149"/>
    </source>
</evidence>
<dbReference type="InterPro" id="IPR053714">
    <property type="entry name" value="Iso_Racemase_Enz_sf"/>
</dbReference>
<proteinExistence type="inferred from homology"/>
<feature type="domain" description="Calcineurin-like phosphoesterase" evidence="4">
    <location>
        <begin position="122"/>
        <end position="229"/>
    </location>
</feature>
<feature type="region of interest" description="Disordered" evidence="2">
    <location>
        <begin position="264"/>
        <end position="299"/>
    </location>
</feature>
<evidence type="ECO:0000313" key="6">
    <source>
        <dbReference type="Proteomes" id="UP000284842"/>
    </source>
</evidence>
<evidence type="ECO:0000256" key="1">
    <source>
        <dbReference type="ARBA" id="ARBA00038414"/>
    </source>
</evidence>
<dbReference type="InterPro" id="IPR029052">
    <property type="entry name" value="Metallo-depent_PP-like"/>
</dbReference>
<keyword evidence="3" id="KW-1133">Transmembrane helix</keyword>